<keyword evidence="10" id="KW-1185">Reference proteome</keyword>
<evidence type="ECO:0008006" key="11">
    <source>
        <dbReference type="Google" id="ProtNLM"/>
    </source>
</evidence>
<dbReference type="PANTHER" id="PTHR11289:SF0">
    <property type="entry name" value="BREAST CANCER TYPE 2 SUSCEPTIBILITY PROTEIN"/>
    <property type="match status" value="1"/>
</dbReference>
<feature type="domain" description="BRCA2 OB1" evidence="7">
    <location>
        <begin position="609"/>
        <end position="717"/>
    </location>
</feature>
<evidence type="ECO:0000256" key="6">
    <source>
        <dbReference type="SAM" id="MobiDB-lite"/>
    </source>
</evidence>
<dbReference type="GO" id="GO:0006355">
    <property type="term" value="P:regulation of DNA-templated transcription"/>
    <property type="evidence" value="ECO:0007669"/>
    <property type="project" value="TreeGrafter"/>
</dbReference>
<dbReference type="GO" id="GO:0000724">
    <property type="term" value="P:double-strand break repair via homologous recombination"/>
    <property type="evidence" value="ECO:0007669"/>
    <property type="project" value="InterPro"/>
</dbReference>
<feature type="region of interest" description="Disordered" evidence="6">
    <location>
        <begin position="303"/>
        <end position="327"/>
    </location>
</feature>
<dbReference type="InterPro" id="IPR036315">
    <property type="entry name" value="BRCA2_hlx_sf"/>
</dbReference>
<dbReference type="Pfam" id="PF21318">
    <property type="entry name" value="BRCA2DBD_OB2"/>
    <property type="match status" value="1"/>
</dbReference>
<dbReference type="Gene3D" id="2.40.50.140">
    <property type="entry name" value="Nucleic acid-binding proteins"/>
    <property type="match status" value="3"/>
</dbReference>
<dbReference type="EMBL" id="OU963863">
    <property type="protein sequence ID" value="CAH0385559.1"/>
    <property type="molecule type" value="Genomic_DNA"/>
</dbReference>
<evidence type="ECO:0000256" key="4">
    <source>
        <dbReference type="ARBA" id="ARBA00023172"/>
    </source>
</evidence>
<evidence type="ECO:0000256" key="2">
    <source>
        <dbReference type="ARBA" id="ARBA00022763"/>
    </source>
</evidence>
<protein>
    <recommendedName>
        <fullName evidence="11">Breast cancer type 2 susceptibility protein</fullName>
    </recommendedName>
</protein>
<dbReference type="PROSITE" id="PS50138">
    <property type="entry name" value="BRCA2_REPEAT"/>
    <property type="match status" value="3"/>
</dbReference>
<evidence type="ECO:0000313" key="9">
    <source>
        <dbReference type="EMBL" id="CAH0385559.1"/>
    </source>
</evidence>
<dbReference type="PANTHER" id="PTHR11289">
    <property type="entry name" value="BREAST CANCER TYPE 2 SUSCEPTIBILITY PROTEIN BRCA2"/>
    <property type="match status" value="1"/>
</dbReference>
<proteinExistence type="predicted"/>
<name>A0A9P0A7H7_BEMTA</name>
<accession>A0A9P0A7H7</accession>
<evidence type="ECO:0000256" key="3">
    <source>
        <dbReference type="ARBA" id="ARBA00023125"/>
    </source>
</evidence>
<evidence type="ECO:0000256" key="1">
    <source>
        <dbReference type="ARBA" id="ARBA00022737"/>
    </source>
</evidence>
<organism evidence="9 10">
    <name type="scientific">Bemisia tabaci</name>
    <name type="common">Sweetpotato whitefly</name>
    <name type="synonym">Aleurodes tabaci</name>
    <dbReference type="NCBI Taxonomy" id="7038"/>
    <lineage>
        <taxon>Eukaryota</taxon>
        <taxon>Metazoa</taxon>
        <taxon>Ecdysozoa</taxon>
        <taxon>Arthropoda</taxon>
        <taxon>Hexapoda</taxon>
        <taxon>Insecta</taxon>
        <taxon>Pterygota</taxon>
        <taxon>Neoptera</taxon>
        <taxon>Paraneoptera</taxon>
        <taxon>Hemiptera</taxon>
        <taxon>Sternorrhyncha</taxon>
        <taxon>Aleyrodoidea</taxon>
        <taxon>Aleyrodidae</taxon>
        <taxon>Aleyrodinae</taxon>
        <taxon>Bemisia</taxon>
    </lineage>
</organism>
<feature type="region of interest" description="Disordered" evidence="6">
    <location>
        <begin position="36"/>
        <end position="55"/>
    </location>
</feature>
<keyword evidence="1" id="KW-0677">Repeat</keyword>
<evidence type="ECO:0000313" key="10">
    <source>
        <dbReference type="Proteomes" id="UP001152759"/>
    </source>
</evidence>
<dbReference type="CDD" id="cd04493">
    <property type="entry name" value="BRCA2DBD_OB1"/>
    <property type="match status" value="1"/>
</dbReference>
<gene>
    <name evidence="9" type="ORF">BEMITA_LOCUS4777</name>
</gene>
<dbReference type="Pfam" id="PF00634">
    <property type="entry name" value="BRCA2"/>
    <property type="match status" value="3"/>
</dbReference>
<keyword evidence="4" id="KW-0233">DNA recombination</keyword>
<evidence type="ECO:0000259" key="7">
    <source>
        <dbReference type="Pfam" id="PF09103"/>
    </source>
</evidence>
<keyword evidence="2" id="KW-0227">DNA damage</keyword>
<dbReference type="Proteomes" id="UP001152759">
    <property type="component" value="Chromosome 2"/>
</dbReference>
<dbReference type="Pfam" id="PF09169">
    <property type="entry name" value="BRCA-2_helical"/>
    <property type="match status" value="1"/>
</dbReference>
<dbReference type="InterPro" id="IPR015187">
    <property type="entry name" value="BRCA2_OB_1"/>
</dbReference>
<dbReference type="SUPFAM" id="SSF50249">
    <property type="entry name" value="Nucleic acid-binding proteins"/>
    <property type="match status" value="2"/>
</dbReference>
<keyword evidence="5" id="KW-0234">DNA repair</keyword>
<dbReference type="GO" id="GO:0003677">
    <property type="term" value="F:DNA binding"/>
    <property type="evidence" value="ECO:0007669"/>
    <property type="project" value="UniProtKB-KW"/>
</dbReference>
<feature type="compositionally biased region" description="Basic residues" evidence="6">
    <location>
        <begin position="801"/>
        <end position="811"/>
    </location>
</feature>
<dbReference type="InterPro" id="IPR012340">
    <property type="entry name" value="NA-bd_OB-fold"/>
</dbReference>
<dbReference type="GO" id="GO:0005634">
    <property type="term" value="C:nucleus"/>
    <property type="evidence" value="ECO:0007669"/>
    <property type="project" value="TreeGrafter"/>
</dbReference>
<dbReference type="InterPro" id="IPR015252">
    <property type="entry name" value="BRCA2_hlx"/>
</dbReference>
<evidence type="ECO:0000259" key="8">
    <source>
        <dbReference type="Pfam" id="PF09169"/>
    </source>
</evidence>
<dbReference type="InterPro" id="IPR015525">
    <property type="entry name" value="BRCA2"/>
</dbReference>
<dbReference type="SUPFAM" id="SSF81878">
    <property type="entry name" value="BRCA2 tower domain"/>
    <property type="match status" value="1"/>
</dbReference>
<dbReference type="InterPro" id="IPR002093">
    <property type="entry name" value="BRCA2_repeat"/>
</dbReference>
<evidence type="ECO:0000256" key="5">
    <source>
        <dbReference type="ARBA" id="ARBA00023204"/>
    </source>
</evidence>
<dbReference type="SUPFAM" id="SSF81872">
    <property type="entry name" value="BRCA2 helical domain"/>
    <property type="match status" value="1"/>
</dbReference>
<keyword evidence="3" id="KW-0238">DNA-binding</keyword>
<sequence length="1026" mass="115169">MGFSTASGKKVPVSEDSLSKARQLLETCDNITPVRPNSAVGFSTASGRKVPVSEDSLSKARQLFESDKSTPITPNSLMGFSTASGKKVSVSDDAVLKAKLFLDSTDNSSSDTSIPPMKFSVTGGKEIVASSIEKQVASNKPERSFGCSKKNLNNRNSLLYHDSLSRREDTEQTPHKRCKIDQNFDRTEPFIKNTKSTSGTFVKSNFRGMEGKFKECLSEAENKKQTPMKRNFALKDSSNSHQSLNMSNVSPSIAREVSESAAALMNDEENSESGTDWSSSIVKSANVSNQVSCFESFFSCENDDDDGSTSPILISEHSKRRKRTKRLDAVKQKTLSSMGMSPSIPLGSSPFLTPGSSGVHQIVADVPRSLLFKKGVQCYSTPKMDGPRKRERETDVCAPFNKRLKECGEPREDSCEKGVLDARLKAAEEQEKVIRIRKKVKVPQEIGSYLRKKMTEKRILLRHAVLQQQPKIFSKEDLQLHGVTENVRQVTAENALNFRFSAQDHYSDEVTKNNCEGIEVGDGAKIVLAEDGTAGLKEIRRAFLSSPGVDTAIVPEKWVDNHYRWIVWKLACMEQRFPQIYAKKCLTMDNLLFQLKYRYDREIDRAQRSSLRKILESDEAASRRMILCVSKVTQSSSTTELELTDGWYSVKSFVDSAMASLLQRKKIVVGTKLMIQGAELLNCEQGCDPLEVRGNISLKIHSNCTRRAKWDAKMGFFHDSGPIPVRLDSVLCGGGVVGKLHVFIARVYPVLYLSKGANGKSVFLNEKLEISQRTSEDREKSKRMEAMFNEVKKELEEESRKKTRSSRRSYSKRQISSLSSGPELAEYLEAALDPSIIQFSEEQLRTLSEYKRMEEEKMVQELRSRVNERLKNEENTRKSSTPLLKVRIVEGSASHSNSRSSAILTVWRPPEDVSLLLKEGSFMNIYNVLPSSSRYGDDISLSTSFHTRYELVSKDMNHPLCREVSHFAEISNPKFGEVDVVGIVIHIESGLLGKVLFTKPIYQIYKKIFWLFLSVIVFRTLAGVML</sequence>
<dbReference type="AlphaFoldDB" id="A0A9P0A7H7"/>
<dbReference type="Pfam" id="PF09103">
    <property type="entry name" value="BRCA-2_OB1"/>
    <property type="match status" value="1"/>
</dbReference>
<reference evidence="9" key="1">
    <citation type="submission" date="2021-12" db="EMBL/GenBank/DDBJ databases">
        <authorList>
            <person name="King R."/>
        </authorList>
    </citation>
    <scope>NUCLEOTIDE SEQUENCE</scope>
</reference>
<feature type="domain" description="Breast cancer type 2 susceptibility protein helical" evidence="8">
    <location>
        <begin position="424"/>
        <end position="605"/>
    </location>
</feature>
<feature type="region of interest" description="Disordered" evidence="6">
    <location>
        <begin position="792"/>
        <end position="815"/>
    </location>
</feature>